<dbReference type="Proteomes" id="UP000000600">
    <property type="component" value="Unassembled WGS sequence"/>
</dbReference>
<evidence type="ECO:0000313" key="4">
    <source>
        <dbReference type="Proteomes" id="UP000000600"/>
    </source>
</evidence>
<protein>
    <recommendedName>
        <fullName evidence="2">C2H2-type domain-containing protein</fullName>
    </recommendedName>
</protein>
<organism evidence="3 4">
    <name type="scientific">Paramecium tetraurelia</name>
    <dbReference type="NCBI Taxonomy" id="5888"/>
    <lineage>
        <taxon>Eukaryota</taxon>
        <taxon>Sar</taxon>
        <taxon>Alveolata</taxon>
        <taxon>Ciliophora</taxon>
        <taxon>Intramacronucleata</taxon>
        <taxon>Oligohymenophorea</taxon>
        <taxon>Peniculida</taxon>
        <taxon>Parameciidae</taxon>
        <taxon>Paramecium</taxon>
    </lineage>
</organism>
<feature type="region of interest" description="Disordered" evidence="1">
    <location>
        <begin position="69"/>
        <end position="96"/>
    </location>
</feature>
<dbReference type="OMA" id="HWTVQHG"/>
<accession>A0DGN3</accession>
<dbReference type="AlphaFoldDB" id="A0DGN3"/>
<dbReference type="GeneID" id="5035382"/>
<name>A0DGN3_PARTE</name>
<keyword evidence="4" id="KW-1185">Reference proteome</keyword>
<reference evidence="3 4" key="1">
    <citation type="journal article" date="2006" name="Nature">
        <title>Global trends of whole-genome duplications revealed by the ciliate Paramecium tetraurelia.</title>
        <authorList>
            <consortium name="Genoscope"/>
            <person name="Aury J.-M."/>
            <person name="Jaillon O."/>
            <person name="Duret L."/>
            <person name="Noel B."/>
            <person name="Jubin C."/>
            <person name="Porcel B.M."/>
            <person name="Segurens B."/>
            <person name="Daubin V."/>
            <person name="Anthouard V."/>
            <person name="Aiach N."/>
            <person name="Arnaiz O."/>
            <person name="Billaut A."/>
            <person name="Beisson J."/>
            <person name="Blanc I."/>
            <person name="Bouhouche K."/>
            <person name="Camara F."/>
            <person name="Duharcourt S."/>
            <person name="Guigo R."/>
            <person name="Gogendeau D."/>
            <person name="Katinka M."/>
            <person name="Keller A.-M."/>
            <person name="Kissmehl R."/>
            <person name="Klotz C."/>
            <person name="Koll F."/>
            <person name="Le Moue A."/>
            <person name="Lepere C."/>
            <person name="Malinsky S."/>
            <person name="Nowacki M."/>
            <person name="Nowak J.K."/>
            <person name="Plattner H."/>
            <person name="Poulain J."/>
            <person name="Ruiz F."/>
            <person name="Serrano V."/>
            <person name="Zagulski M."/>
            <person name="Dessen P."/>
            <person name="Betermier M."/>
            <person name="Weissenbach J."/>
            <person name="Scarpelli C."/>
            <person name="Schachter V."/>
            <person name="Sperling L."/>
            <person name="Meyer E."/>
            <person name="Cohen J."/>
            <person name="Wincker P."/>
        </authorList>
    </citation>
    <scope>NUCLEOTIDE SEQUENCE [LARGE SCALE GENOMIC DNA]</scope>
    <source>
        <strain evidence="3 4">Stock d4-2</strain>
    </source>
</reference>
<dbReference type="PROSITE" id="PS00028">
    <property type="entry name" value="ZINC_FINGER_C2H2_1"/>
    <property type="match status" value="1"/>
</dbReference>
<dbReference type="RefSeq" id="XP_001449597.1">
    <property type="nucleotide sequence ID" value="XM_001449560.1"/>
</dbReference>
<dbReference type="InterPro" id="IPR013087">
    <property type="entry name" value="Znf_C2H2_type"/>
</dbReference>
<dbReference type="HOGENOM" id="CLU_1597639_0_0_1"/>
<proteinExistence type="predicted"/>
<feature type="domain" description="C2H2-type" evidence="2">
    <location>
        <begin position="114"/>
        <end position="135"/>
    </location>
</feature>
<dbReference type="EMBL" id="CT868429">
    <property type="protein sequence ID" value="CAK82200.1"/>
    <property type="molecule type" value="Genomic_DNA"/>
</dbReference>
<gene>
    <name evidence="3" type="ORF">GSPATT00002329001</name>
</gene>
<sequence>MKHQSNSEEEYIANVLSAFLKIRQQEEKNIAIQLTQLLQSYKQEDIKQLKNLKVEQRELVGQMNLNIKQEQHKSNSNENTQQQLKALKPSYTNSEKKGDKYTEYGILEDGAYTCLKCQSKIKRTQDLLKHWTVQHGRQAIPRRKRNMINEDTQCIKKVSQENPKLEA</sequence>
<dbReference type="InParanoid" id="A0DGN3"/>
<evidence type="ECO:0000256" key="1">
    <source>
        <dbReference type="SAM" id="MobiDB-lite"/>
    </source>
</evidence>
<evidence type="ECO:0000313" key="3">
    <source>
        <dbReference type="EMBL" id="CAK82200.1"/>
    </source>
</evidence>
<evidence type="ECO:0000259" key="2">
    <source>
        <dbReference type="PROSITE" id="PS00028"/>
    </source>
</evidence>
<dbReference type="KEGG" id="ptm:GSPATT00002329001"/>